<proteinExistence type="predicted"/>
<gene>
    <name evidence="2" type="primary">ccdc115</name>
    <name evidence="2" type="ORF">EVAR_32416_1</name>
</gene>
<keyword evidence="3" id="KW-1185">Reference proteome</keyword>
<dbReference type="OrthoDB" id="408631at2759"/>
<dbReference type="Proteomes" id="UP000299102">
    <property type="component" value="Unassembled WGS sequence"/>
</dbReference>
<evidence type="ECO:0000313" key="3">
    <source>
        <dbReference type="Proteomes" id="UP000299102"/>
    </source>
</evidence>
<dbReference type="PANTHER" id="PTHR31996">
    <property type="entry name" value="COILED-COIL DOMAIN-CONTAINING PROTEIN 115"/>
    <property type="match status" value="1"/>
</dbReference>
<accession>A0A4C1VK19</accession>
<dbReference type="Gene3D" id="1.10.287.3240">
    <property type="match status" value="1"/>
</dbReference>
<evidence type="ECO:0000256" key="1">
    <source>
        <dbReference type="ARBA" id="ARBA00093634"/>
    </source>
</evidence>
<comment type="caution">
    <text evidence="2">The sequence shown here is derived from an EMBL/GenBank/DDBJ whole genome shotgun (WGS) entry which is preliminary data.</text>
</comment>
<reference evidence="2 3" key="1">
    <citation type="journal article" date="2019" name="Commun. Biol.">
        <title>The bagworm genome reveals a unique fibroin gene that provides high tensile strength.</title>
        <authorList>
            <person name="Kono N."/>
            <person name="Nakamura H."/>
            <person name="Ohtoshi R."/>
            <person name="Tomita M."/>
            <person name="Numata K."/>
            <person name="Arakawa K."/>
        </authorList>
    </citation>
    <scope>NUCLEOTIDE SEQUENCE [LARGE SCALE GENOMIC DNA]</scope>
</reference>
<dbReference type="GO" id="GO:0070072">
    <property type="term" value="P:vacuolar proton-transporting V-type ATPase complex assembly"/>
    <property type="evidence" value="ECO:0007669"/>
    <property type="project" value="InterPro"/>
</dbReference>
<name>A0A4C1VK19_EUMVA</name>
<evidence type="ECO:0000313" key="2">
    <source>
        <dbReference type="EMBL" id="GBP38900.1"/>
    </source>
</evidence>
<organism evidence="2 3">
    <name type="scientific">Eumeta variegata</name>
    <name type="common">Bagworm moth</name>
    <name type="synonym">Eumeta japonica</name>
    <dbReference type="NCBI Taxonomy" id="151549"/>
    <lineage>
        <taxon>Eukaryota</taxon>
        <taxon>Metazoa</taxon>
        <taxon>Ecdysozoa</taxon>
        <taxon>Arthropoda</taxon>
        <taxon>Hexapoda</taxon>
        <taxon>Insecta</taxon>
        <taxon>Pterygota</taxon>
        <taxon>Neoptera</taxon>
        <taxon>Endopterygota</taxon>
        <taxon>Lepidoptera</taxon>
        <taxon>Glossata</taxon>
        <taxon>Ditrysia</taxon>
        <taxon>Tineoidea</taxon>
        <taxon>Psychidae</taxon>
        <taxon>Oiketicinae</taxon>
        <taxon>Eumeta</taxon>
    </lineage>
</organism>
<dbReference type="AlphaFoldDB" id="A0A4C1VK19"/>
<dbReference type="STRING" id="151549.A0A4C1VK19"/>
<protein>
    <recommendedName>
        <fullName evidence="1">Vacuolar ATPase assembly protein VMA22</fullName>
    </recommendedName>
</protein>
<dbReference type="InterPro" id="IPR040357">
    <property type="entry name" value="Vma22/CCDC115"/>
</dbReference>
<dbReference type="EMBL" id="BGZK01000355">
    <property type="protein sequence ID" value="GBP38900.1"/>
    <property type="molecule type" value="Genomic_DNA"/>
</dbReference>
<sequence>MTEEKLDKNDPQYGAVCELLDKLTLKQLVLMEEKMRCELNIESSINSGSIHLAKSRYIMGHKSVSATQLPTENSPDFSASIICETEDEDGVQQLKVSDNDAEDKVNPIKWFGVLVPQNLHRAQAIFHNAINYIVECVNVQKQLDDVIYNIHLLKRYKSIQLTSQKKDQT</sequence>
<dbReference type="PANTHER" id="PTHR31996:SF2">
    <property type="entry name" value="COILED-COIL DOMAIN-CONTAINING PROTEIN 115"/>
    <property type="match status" value="1"/>
</dbReference>
<dbReference type="GO" id="GO:0051082">
    <property type="term" value="F:unfolded protein binding"/>
    <property type="evidence" value="ECO:0007669"/>
    <property type="project" value="TreeGrafter"/>
</dbReference>